<evidence type="ECO:0000256" key="4">
    <source>
        <dbReference type="PIRSR" id="PIRSR005902-1"/>
    </source>
</evidence>
<evidence type="ECO:0000313" key="6">
    <source>
        <dbReference type="Proteomes" id="UP000006228"/>
    </source>
</evidence>
<dbReference type="EMBL" id="AEVT01000067">
    <property type="protein sequence ID" value="EGA69964.1"/>
    <property type="molecule type" value="Genomic_DNA"/>
</dbReference>
<gene>
    <name evidence="5" type="ORF">VISI1226_07742</name>
</gene>
<dbReference type="SUPFAM" id="SSF51556">
    <property type="entry name" value="Metallo-dependent hydrolases"/>
    <property type="match status" value="1"/>
</dbReference>
<reference evidence="5 6" key="1">
    <citation type="journal article" date="2012" name="Int. J. Syst. Evol. Microbiol.">
        <title>Vibrio caribbeanicus sp. nov., isolated from the marine sponge Scleritoderma cyanea.</title>
        <authorList>
            <person name="Hoffmann M."/>
            <person name="Monday S.R."/>
            <person name="Allard M.W."/>
            <person name="Strain E.A."/>
            <person name="Whittaker P."/>
            <person name="Naum M."/>
            <person name="McCarthy P.J."/>
            <person name="Lopez J.V."/>
            <person name="Fischer M."/>
            <person name="Brown E.W."/>
        </authorList>
    </citation>
    <scope>NUCLEOTIDE SEQUENCE [LARGE SCALE GENOMIC DNA]</scope>
    <source>
        <strain evidence="6">DSMZ 21326</strain>
    </source>
</reference>
<dbReference type="InterPro" id="IPR015991">
    <property type="entry name" value="TatD/YcfH-like"/>
</dbReference>
<proteinExistence type="inferred from homology"/>
<comment type="caution">
    <text evidence="5">The sequence shown here is derived from an EMBL/GenBank/DDBJ whole genome shotgun (WGS) entry which is preliminary data.</text>
</comment>
<feature type="binding site" evidence="4">
    <location>
        <position position="9"/>
    </location>
    <ligand>
        <name>a divalent metal cation</name>
        <dbReference type="ChEBI" id="CHEBI:60240"/>
        <label>1</label>
    </ligand>
</feature>
<protein>
    <submittedName>
        <fullName evidence="5">Uncharacterized protein</fullName>
    </submittedName>
</protein>
<evidence type="ECO:0000256" key="2">
    <source>
        <dbReference type="ARBA" id="ARBA00022723"/>
    </source>
</evidence>
<dbReference type="FunFam" id="3.20.20.140:FF:000005">
    <property type="entry name" value="TatD family hydrolase"/>
    <property type="match status" value="1"/>
</dbReference>
<dbReference type="OrthoDB" id="9810005at2"/>
<dbReference type="PIRSF" id="PIRSF005902">
    <property type="entry name" value="DNase_TatD"/>
    <property type="match status" value="1"/>
</dbReference>
<name>E8M7I4_PHOS4</name>
<dbReference type="GO" id="GO:0046872">
    <property type="term" value="F:metal ion binding"/>
    <property type="evidence" value="ECO:0007669"/>
    <property type="project" value="UniProtKB-KW"/>
</dbReference>
<feature type="binding site" evidence="4">
    <location>
        <position position="154"/>
    </location>
    <ligand>
        <name>a divalent metal cation</name>
        <dbReference type="ChEBI" id="CHEBI:60240"/>
        <label>2</label>
    </ligand>
</feature>
<dbReference type="Proteomes" id="UP000006228">
    <property type="component" value="Unassembled WGS sequence"/>
</dbReference>
<dbReference type="PANTHER" id="PTHR46124">
    <property type="entry name" value="D-AMINOACYL-TRNA DEACYLASE"/>
    <property type="match status" value="1"/>
</dbReference>
<dbReference type="NCBIfam" id="TIGR00010">
    <property type="entry name" value="YchF/TatD family DNA exonuclease"/>
    <property type="match status" value="1"/>
</dbReference>
<feature type="binding site" evidence="4">
    <location>
        <position position="95"/>
    </location>
    <ligand>
        <name>a divalent metal cation</name>
        <dbReference type="ChEBI" id="CHEBI:60240"/>
        <label>1</label>
    </ligand>
</feature>
<feature type="binding site" evidence="4">
    <location>
        <position position="130"/>
    </location>
    <ligand>
        <name>a divalent metal cation</name>
        <dbReference type="ChEBI" id="CHEBI:60240"/>
        <label>2</label>
    </ligand>
</feature>
<organism evidence="5 6">
    <name type="scientific">Vibrio sinaloensis DSM 21326</name>
    <dbReference type="NCBI Taxonomy" id="945550"/>
    <lineage>
        <taxon>Bacteria</taxon>
        <taxon>Pseudomonadati</taxon>
        <taxon>Pseudomonadota</taxon>
        <taxon>Gammaproteobacteria</taxon>
        <taxon>Vibrionales</taxon>
        <taxon>Vibrionaceae</taxon>
        <taxon>Vibrio</taxon>
        <taxon>Vibrio oreintalis group</taxon>
    </lineage>
</organism>
<accession>E8M7I4</accession>
<dbReference type="InterPro" id="IPR032466">
    <property type="entry name" value="Metal_Hydrolase"/>
</dbReference>
<dbReference type="RefSeq" id="WP_008077383.1">
    <property type="nucleotide sequence ID" value="NZ_AEVT01000067.1"/>
</dbReference>
<dbReference type="GO" id="GO:0005829">
    <property type="term" value="C:cytosol"/>
    <property type="evidence" value="ECO:0007669"/>
    <property type="project" value="TreeGrafter"/>
</dbReference>
<dbReference type="eggNOG" id="COG0084">
    <property type="taxonomic scope" value="Bacteria"/>
</dbReference>
<evidence type="ECO:0000313" key="5">
    <source>
        <dbReference type="EMBL" id="EGA69964.1"/>
    </source>
</evidence>
<dbReference type="CDD" id="cd01310">
    <property type="entry name" value="TatD_DNAse"/>
    <property type="match status" value="1"/>
</dbReference>
<evidence type="ECO:0000256" key="3">
    <source>
        <dbReference type="ARBA" id="ARBA00022801"/>
    </source>
</evidence>
<dbReference type="PROSITE" id="PS01137">
    <property type="entry name" value="TATD_1"/>
    <property type="match status" value="1"/>
</dbReference>
<feature type="binding site" evidence="4">
    <location>
        <position position="7"/>
    </location>
    <ligand>
        <name>a divalent metal cation</name>
        <dbReference type="ChEBI" id="CHEBI:60240"/>
        <label>1</label>
    </ligand>
</feature>
<dbReference type="InterPro" id="IPR001130">
    <property type="entry name" value="TatD-like"/>
</dbReference>
<dbReference type="PROSITE" id="PS01091">
    <property type="entry name" value="TATD_3"/>
    <property type="match status" value="1"/>
</dbReference>
<dbReference type="Pfam" id="PF01026">
    <property type="entry name" value="TatD_DNase"/>
    <property type="match status" value="1"/>
</dbReference>
<keyword evidence="3" id="KW-0378">Hydrolase</keyword>
<dbReference type="GO" id="GO:0004536">
    <property type="term" value="F:DNA nuclease activity"/>
    <property type="evidence" value="ECO:0007669"/>
    <property type="project" value="InterPro"/>
</dbReference>
<dbReference type="Gene3D" id="3.20.20.140">
    <property type="entry name" value="Metal-dependent hydrolases"/>
    <property type="match status" value="1"/>
</dbReference>
<evidence type="ECO:0000256" key="1">
    <source>
        <dbReference type="ARBA" id="ARBA00009275"/>
    </source>
</evidence>
<dbReference type="GO" id="GO:0016788">
    <property type="term" value="F:hydrolase activity, acting on ester bonds"/>
    <property type="evidence" value="ECO:0007669"/>
    <property type="project" value="InterPro"/>
</dbReference>
<sequence length="257" mass="28690">MRLFDTHCHLDFAPFADDIDSHVALAHRNKVERIIVPSIGPSNWQHVADLVMKFPSIYYALGFHPYFLEPGSSQGFKQLEKLLEQRSDKCVAIGECGLDAIVSVDSALQEQLFVQQLQVATNCQLPLILHSRKTHNRLLQLIKQNRFVFGGVLHGFSGSYQQAMQFIELGFYIGVGGVISYPRANKTRQAVAQLPLDKLVLETDAPDMPLYGYQGKANHPKMIGQIVSCLAELKGMSEQTIAENVWKNSNSAFGICE</sequence>
<dbReference type="InterPro" id="IPR018228">
    <property type="entry name" value="DNase_TatD-rel_CS"/>
</dbReference>
<keyword evidence="2 4" id="KW-0479">Metal-binding</keyword>
<dbReference type="AlphaFoldDB" id="E8M7I4"/>
<feature type="binding site" evidence="4">
    <location>
        <position position="204"/>
    </location>
    <ligand>
        <name>a divalent metal cation</name>
        <dbReference type="ChEBI" id="CHEBI:60240"/>
        <label>1</label>
    </ligand>
</feature>
<dbReference type="GeneID" id="95569545"/>
<comment type="similarity">
    <text evidence="1">Belongs to the metallo-dependent hydrolases superfamily. TatD-type hydrolase family.</text>
</comment>
<dbReference type="PANTHER" id="PTHR46124:SF3">
    <property type="entry name" value="HYDROLASE"/>
    <property type="match status" value="1"/>
</dbReference>